<dbReference type="RefSeq" id="XP_026667153.1">
    <property type="nucleotide sequence ID" value="XM_026811352.1"/>
</dbReference>
<dbReference type="GeneID" id="108622277"/>
<evidence type="ECO:0000313" key="2">
    <source>
        <dbReference type="Proteomes" id="UP000694925"/>
    </source>
</evidence>
<evidence type="ECO:0000313" key="3">
    <source>
        <dbReference type="RefSeq" id="XP_026667153.1"/>
    </source>
</evidence>
<accession>A0AAJ7RXW2</accession>
<reference evidence="3" key="1">
    <citation type="submission" date="2025-08" db="UniProtKB">
        <authorList>
            <consortium name="RefSeq"/>
        </authorList>
    </citation>
    <scope>IDENTIFICATION</scope>
    <source>
        <tissue evidence="3">Whole body</tissue>
    </source>
</reference>
<dbReference type="AlphaFoldDB" id="A0AAJ7RXW2"/>
<dbReference type="Proteomes" id="UP000694925">
    <property type="component" value="Unplaced"/>
</dbReference>
<protein>
    <submittedName>
        <fullName evidence="3">Myosin heavy chain, non-muscle-like isoform X1</fullName>
    </submittedName>
</protein>
<name>A0AAJ7RXW2_9HYME</name>
<proteinExistence type="predicted"/>
<sequence length="281" mass="32997">MEDGYKEAVEDYHFSVVEQLTELKDKLDKTYLKNEALDNKVATISKELEDIAHGKDEESKALKEKCMDKINAACERIDSFMKEKNRELQLKQDWLEKKDMESSQRVAGIKTEVELLTNKVHDLETKLEIKIKDENKLQTMIVEQYATMKEEINKMRSEIDETQKQNQNLLAQVSALRRSIAKLEKSKEKLEYNYEKKLTHAIKNKDVEIRTLQLRLKEQENELCTSLSTKKQNEVDNIASTLEKRYKMLLAQTEAMSESQTQEYLRKIANLEDQVLNMKRL</sequence>
<gene>
    <name evidence="3" type="primary">LOC108622277</name>
</gene>
<evidence type="ECO:0000256" key="1">
    <source>
        <dbReference type="SAM" id="Coils"/>
    </source>
</evidence>
<keyword evidence="1" id="KW-0175">Coiled coil</keyword>
<organism evidence="2 3">
    <name type="scientific">Ceratina calcarata</name>
    <dbReference type="NCBI Taxonomy" id="156304"/>
    <lineage>
        <taxon>Eukaryota</taxon>
        <taxon>Metazoa</taxon>
        <taxon>Ecdysozoa</taxon>
        <taxon>Arthropoda</taxon>
        <taxon>Hexapoda</taxon>
        <taxon>Insecta</taxon>
        <taxon>Pterygota</taxon>
        <taxon>Neoptera</taxon>
        <taxon>Endopterygota</taxon>
        <taxon>Hymenoptera</taxon>
        <taxon>Apocrita</taxon>
        <taxon>Aculeata</taxon>
        <taxon>Apoidea</taxon>
        <taxon>Anthophila</taxon>
        <taxon>Apidae</taxon>
        <taxon>Ceratina</taxon>
        <taxon>Zadontomerus</taxon>
    </lineage>
</organism>
<keyword evidence="2" id="KW-1185">Reference proteome</keyword>
<feature type="coiled-coil region" evidence="1">
    <location>
        <begin position="106"/>
        <end position="222"/>
    </location>
</feature>